<protein>
    <recommendedName>
        <fullName evidence="11">Subtilisin-like protease fibronectin type-III domain-containing protein</fullName>
    </recommendedName>
</protein>
<evidence type="ECO:0000259" key="7">
    <source>
        <dbReference type="Pfam" id="PF00082"/>
    </source>
</evidence>
<dbReference type="AlphaFoldDB" id="A0A5J5A741"/>
<evidence type="ECO:0000313" key="10">
    <source>
        <dbReference type="Proteomes" id="UP000325577"/>
    </source>
</evidence>
<evidence type="ECO:0000256" key="2">
    <source>
        <dbReference type="ARBA" id="ARBA00022670"/>
    </source>
</evidence>
<feature type="domain" description="Subtilisin-like protease fibronectin type-III" evidence="8">
    <location>
        <begin position="433"/>
        <end position="528"/>
    </location>
</feature>
<dbReference type="Gene3D" id="2.60.40.2310">
    <property type="match status" value="1"/>
</dbReference>
<evidence type="ECO:0008006" key="11">
    <source>
        <dbReference type="Google" id="ProtNLM"/>
    </source>
</evidence>
<evidence type="ECO:0000256" key="4">
    <source>
        <dbReference type="ARBA" id="ARBA00022801"/>
    </source>
</evidence>
<dbReference type="SUPFAM" id="SSF52743">
    <property type="entry name" value="Subtilisin-like"/>
    <property type="match status" value="1"/>
</dbReference>
<dbReference type="FunFam" id="3.50.30.30:FF:000005">
    <property type="entry name" value="subtilisin-like protease SBT1.5"/>
    <property type="match status" value="1"/>
</dbReference>
<dbReference type="PROSITE" id="PS51892">
    <property type="entry name" value="SUBTILASE"/>
    <property type="match status" value="1"/>
</dbReference>
<keyword evidence="10" id="KW-1185">Reference proteome</keyword>
<dbReference type="Proteomes" id="UP000325577">
    <property type="component" value="Linkage Group LG3"/>
</dbReference>
<keyword evidence="2" id="KW-0645">Protease</keyword>
<dbReference type="GO" id="GO:0004252">
    <property type="term" value="F:serine-type endopeptidase activity"/>
    <property type="evidence" value="ECO:0007669"/>
    <property type="project" value="InterPro"/>
</dbReference>
<dbReference type="CDD" id="cd02120">
    <property type="entry name" value="PA_subtilisin_like"/>
    <property type="match status" value="1"/>
</dbReference>
<dbReference type="Pfam" id="PF17766">
    <property type="entry name" value="fn3_6"/>
    <property type="match status" value="1"/>
</dbReference>
<evidence type="ECO:0000256" key="3">
    <source>
        <dbReference type="ARBA" id="ARBA00022729"/>
    </source>
</evidence>
<gene>
    <name evidence="9" type="ORF">F0562_007831</name>
</gene>
<name>A0A5J5A741_9ASTE</name>
<comment type="caution">
    <text evidence="6">Lacks conserved residue(s) required for the propagation of feature annotation.</text>
</comment>
<organism evidence="9 10">
    <name type="scientific">Nyssa sinensis</name>
    <dbReference type="NCBI Taxonomy" id="561372"/>
    <lineage>
        <taxon>Eukaryota</taxon>
        <taxon>Viridiplantae</taxon>
        <taxon>Streptophyta</taxon>
        <taxon>Embryophyta</taxon>
        <taxon>Tracheophyta</taxon>
        <taxon>Spermatophyta</taxon>
        <taxon>Magnoliopsida</taxon>
        <taxon>eudicotyledons</taxon>
        <taxon>Gunneridae</taxon>
        <taxon>Pentapetalae</taxon>
        <taxon>asterids</taxon>
        <taxon>Cornales</taxon>
        <taxon>Nyssaceae</taxon>
        <taxon>Nyssa</taxon>
    </lineage>
</organism>
<dbReference type="InterPro" id="IPR036852">
    <property type="entry name" value="Peptidase_S8/S53_dom_sf"/>
</dbReference>
<dbReference type="GO" id="GO:0006508">
    <property type="term" value="P:proteolysis"/>
    <property type="evidence" value="ECO:0007669"/>
    <property type="project" value="UniProtKB-KW"/>
</dbReference>
<dbReference type="Gene3D" id="3.50.30.30">
    <property type="match status" value="1"/>
</dbReference>
<keyword evidence="4" id="KW-0378">Hydrolase</keyword>
<keyword evidence="5" id="KW-0720">Serine protease</keyword>
<dbReference type="InterPro" id="IPR045051">
    <property type="entry name" value="SBT"/>
</dbReference>
<dbReference type="EMBL" id="CM018046">
    <property type="protein sequence ID" value="KAA8526069.1"/>
    <property type="molecule type" value="Genomic_DNA"/>
</dbReference>
<dbReference type="FunFam" id="2.60.40.2310:FF:000001">
    <property type="entry name" value="Subtilisin-like protease SBT1.5"/>
    <property type="match status" value="1"/>
</dbReference>
<comment type="similarity">
    <text evidence="1 6">Belongs to the peptidase S8 family.</text>
</comment>
<dbReference type="PANTHER" id="PTHR10795">
    <property type="entry name" value="PROPROTEIN CONVERTASE SUBTILISIN/KEXIN"/>
    <property type="match status" value="1"/>
</dbReference>
<evidence type="ECO:0000256" key="6">
    <source>
        <dbReference type="PROSITE-ProRule" id="PRU01240"/>
    </source>
</evidence>
<dbReference type="OrthoDB" id="206201at2759"/>
<evidence type="ECO:0000259" key="8">
    <source>
        <dbReference type="Pfam" id="PF17766"/>
    </source>
</evidence>
<dbReference type="Gene3D" id="3.40.50.200">
    <property type="entry name" value="Peptidase S8/S53 domain"/>
    <property type="match status" value="2"/>
</dbReference>
<sequence length="539" mass="57456">MDYLSPRDGGGHGTHTASTAAGYFVEKANYGGLAAGVARGGAPLACLAIYKACWSMDTGGCTDADVLKAFDKAIHDGVDVLSLSIGSGIPLRSYADQRDSIAIGSFHATTKGIVVVCSAGNDGPFSQTIANTAPWLITVAATTIDRAFPTAIILGNNHTLMGQSIDTGKRKKGFTDLTYSERIAVDSTDDSAKYCQFGSLNATLAAGKIVLCFSTSDKQNMFYASIAVANAGGVGLIYAQLRDNQLESCDVIPCVKVDYEVGSQILSYIRKARSPTVKLSFPKTVIGKWPSPRVAYFSSRGPSSISPTVLKPDIAAPGVSILAAYPPVALIKSVHQDWSPAAIRSALVTTASQTGTDGMDITEEGSTRKAADPFDIGGGHVNPNKAVNPGLIYNTSTEDYIQFLCSMGHSTLSIGRLTSTAINCMKNRNFGLNLNLPSITISNLKKTATVTRTVTNVGRVDSVYKVLVQAPYGVQMVVEPQILCFNLTTRVIPFKVTFFSTQKMHGDYQFGSLIWTDGEHFVRSPISIRVIKFDSYADV</sequence>
<evidence type="ECO:0000256" key="1">
    <source>
        <dbReference type="ARBA" id="ARBA00011073"/>
    </source>
</evidence>
<keyword evidence="3" id="KW-0732">Signal</keyword>
<dbReference type="InterPro" id="IPR000209">
    <property type="entry name" value="Peptidase_S8/S53_dom"/>
</dbReference>
<accession>A0A5J5A741</accession>
<dbReference type="Pfam" id="PF00082">
    <property type="entry name" value="Peptidase_S8"/>
    <property type="match status" value="1"/>
</dbReference>
<dbReference type="InterPro" id="IPR041469">
    <property type="entry name" value="Subtilisin-like_FN3"/>
</dbReference>
<feature type="domain" description="Peptidase S8/S53" evidence="7">
    <location>
        <begin position="7"/>
        <end position="318"/>
    </location>
</feature>
<reference evidence="9 10" key="1">
    <citation type="submission" date="2019-09" db="EMBL/GenBank/DDBJ databases">
        <title>A chromosome-level genome assembly of the Chinese tupelo Nyssa sinensis.</title>
        <authorList>
            <person name="Yang X."/>
            <person name="Kang M."/>
            <person name="Yang Y."/>
            <person name="Xiong H."/>
            <person name="Wang M."/>
            <person name="Zhang Z."/>
            <person name="Wang Z."/>
            <person name="Wu H."/>
            <person name="Ma T."/>
            <person name="Liu J."/>
            <person name="Xi Z."/>
        </authorList>
    </citation>
    <scope>NUCLEOTIDE SEQUENCE [LARGE SCALE GENOMIC DNA]</scope>
    <source>
        <strain evidence="9">J267</strain>
        <tissue evidence="9">Leaf</tissue>
    </source>
</reference>
<evidence type="ECO:0000313" key="9">
    <source>
        <dbReference type="EMBL" id="KAA8526069.1"/>
    </source>
</evidence>
<evidence type="ECO:0000256" key="5">
    <source>
        <dbReference type="ARBA" id="ARBA00022825"/>
    </source>
</evidence>
<proteinExistence type="inferred from homology"/>